<name>A0A2N9HFR5_FAGSY</name>
<feature type="domain" description="Helicase ATP-binding" evidence="6">
    <location>
        <begin position="452"/>
        <end position="602"/>
    </location>
</feature>
<accession>A0A2N9HFR5</accession>
<protein>
    <recommendedName>
        <fullName evidence="6">Helicase ATP-binding domain-containing protein</fullName>
    </recommendedName>
</protein>
<dbReference type="GO" id="GO:0004386">
    <property type="term" value="F:helicase activity"/>
    <property type="evidence" value="ECO:0007669"/>
    <property type="project" value="UniProtKB-KW"/>
</dbReference>
<organism evidence="7">
    <name type="scientific">Fagus sylvatica</name>
    <name type="common">Beechnut</name>
    <dbReference type="NCBI Taxonomy" id="28930"/>
    <lineage>
        <taxon>Eukaryota</taxon>
        <taxon>Viridiplantae</taxon>
        <taxon>Streptophyta</taxon>
        <taxon>Embryophyta</taxon>
        <taxon>Tracheophyta</taxon>
        <taxon>Spermatophyta</taxon>
        <taxon>Magnoliopsida</taxon>
        <taxon>eudicotyledons</taxon>
        <taxon>Gunneridae</taxon>
        <taxon>Pentapetalae</taxon>
        <taxon>rosids</taxon>
        <taxon>fabids</taxon>
        <taxon>Fagales</taxon>
        <taxon>Fagaceae</taxon>
        <taxon>Fagus</taxon>
    </lineage>
</organism>
<proteinExistence type="predicted"/>
<dbReference type="PANTHER" id="PTHR47961">
    <property type="entry name" value="DNA POLYMERASE THETA, PUTATIVE (AFU_ORTHOLOGUE AFUA_1G05260)-RELATED"/>
    <property type="match status" value="1"/>
</dbReference>
<sequence length="602" mass="67638">MLVQLPRLTNSLRNPFDVDQAYLQRNLILENLNRPRNSASSLDESELARKIVHQWEEASFEVRQAYKQFVAAVVELINGEVTSEEFREVALTVYRLFGPVEEDNVDRNIAEKKLELQKLLGHMVSDANLRRVASLAQILFRLQPSDHGPPLVSERHVNGTGDDIEFGADLVFQAPSRFLVDISLEDGELLGEERTVPSSLFHEGWYEHNDSPHCPSAANEGNYNLSWLRDACDRIVGGSTSLLSREELAMAICRVLDSGKPSEEIAGDLLDLVGDGAFETVQDLLSHRKELVDAIHHGMLVLKSDKTSSNAQPRMPSYGTQVTVQTESEKQIDKLRRKEEKRHRRGTEYGVESDLSAANFYSLLQASEKKNLFDDLIGSGPGPYSLAAVTALPQGTVRKHYKGYEEVIIPPTPTAEMKPGERLIEIKELDDFAQAAFRGYKSLNRIQSRIYQTVYYTNENILVCAPTGAGKTNIAMISILHEIGQHFKDGYLHKDEFKIVYVAPMKALAAEVTSTFSHRLSPLNMTVRELTGDMQLSKNELEETQMIVTTPEKWDVITRKSSDMSLSMLVKLLIIDEVHLLNDDRGPVIEALVARTLRQVKI</sequence>
<dbReference type="GO" id="GO:0016787">
    <property type="term" value="F:hydrolase activity"/>
    <property type="evidence" value="ECO:0007669"/>
    <property type="project" value="UniProtKB-KW"/>
</dbReference>
<dbReference type="SMART" id="SM00487">
    <property type="entry name" value="DEXDc"/>
    <property type="match status" value="1"/>
</dbReference>
<feature type="compositionally biased region" description="Basic and acidic residues" evidence="5">
    <location>
        <begin position="327"/>
        <end position="338"/>
    </location>
</feature>
<evidence type="ECO:0000256" key="2">
    <source>
        <dbReference type="ARBA" id="ARBA00022801"/>
    </source>
</evidence>
<keyword evidence="3" id="KW-0347">Helicase</keyword>
<dbReference type="InterPro" id="IPR027417">
    <property type="entry name" value="P-loop_NTPase"/>
</dbReference>
<dbReference type="GO" id="GO:0005524">
    <property type="term" value="F:ATP binding"/>
    <property type="evidence" value="ECO:0007669"/>
    <property type="project" value="UniProtKB-KW"/>
</dbReference>
<dbReference type="InterPro" id="IPR011545">
    <property type="entry name" value="DEAD/DEAH_box_helicase_dom"/>
</dbReference>
<gene>
    <name evidence="7" type="ORF">FSB_LOCUS38393</name>
</gene>
<evidence type="ECO:0000256" key="4">
    <source>
        <dbReference type="ARBA" id="ARBA00022840"/>
    </source>
</evidence>
<dbReference type="InterPro" id="IPR056379">
    <property type="entry name" value="DExH14_plug"/>
</dbReference>
<dbReference type="PROSITE" id="PS51192">
    <property type="entry name" value="HELICASE_ATP_BIND_1"/>
    <property type="match status" value="1"/>
</dbReference>
<evidence type="ECO:0000256" key="1">
    <source>
        <dbReference type="ARBA" id="ARBA00022741"/>
    </source>
</evidence>
<dbReference type="GO" id="GO:0003676">
    <property type="term" value="F:nucleic acid binding"/>
    <property type="evidence" value="ECO:0007669"/>
    <property type="project" value="InterPro"/>
</dbReference>
<dbReference type="InterPro" id="IPR050474">
    <property type="entry name" value="Hel308_SKI2-like"/>
</dbReference>
<evidence type="ECO:0000256" key="5">
    <source>
        <dbReference type="SAM" id="MobiDB-lite"/>
    </source>
</evidence>
<dbReference type="SUPFAM" id="SSF52540">
    <property type="entry name" value="P-loop containing nucleoside triphosphate hydrolases"/>
    <property type="match status" value="1"/>
</dbReference>
<dbReference type="Gene3D" id="3.40.50.300">
    <property type="entry name" value="P-loop containing nucleotide triphosphate hydrolases"/>
    <property type="match status" value="1"/>
</dbReference>
<dbReference type="PANTHER" id="PTHR47961:SF13">
    <property type="entry name" value="ACTIVATING SIGNAL COINTEGRATOR 1 COMPLEX SUBUNIT 3"/>
    <property type="match status" value="1"/>
</dbReference>
<evidence type="ECO:0000256" key="3">
    <source>
        <dbReference type="ARBA" id="ARBA00022806"/>
    </source>
</evidence>
<dbReference type="Pfam" id="PF24557">
    <property type="entry name" value="DExH14_plug"/>
    <property type="match status" value="1"/>
</dbReference>
<feature type="compositionally biased region" description="Polar residues" evidence="5">
    <location>
        <begin position="307"/>
        <end position="326"/>
    </location>
</feature>
<dbReference type="FunFam" id="3.40.50.300:FF:003287">
    <property type="entry name" value="U5 small nuclear ribonucleoprotein 200 kDa helicase"/>
    <property type="match status" value="1"/>
</dbReference>
<keyword evidence="4" id="KW-0067">ATP-binding</keyword>
<dbReference type="AlphaFoldDB" id="A0A2N9HFR5"/>
<evidence type="ECO:0000313" key="7">
    <source>
        <dbReference type="EMBL" id="SPD10511.1"/>
    </source>
</evidence>
<feature type="region of interest" description="Disordered" evidence="5">
    <location>
        <begin position="305"/>
        <end position="348"/>
    </location>
</feature>
<dbReference type="EMBL" id="OIVN01003335">
    <property type="protein sequence ID" value="SPD10511.1"/>
    <property type="molecule type" value="Genomic_DNA"/>
</dbReference>
<dbReference type="Pfam" id="PF00270">
    <property type="entry name" value="DEAD"/>
    <property type="match status" value="1"/>
</dbReference>
<evidence type="ECO:0000259" key="6">
    <source>
        <dbReference type="PROSITE" id="PS51192"/>
    </source>
</evidence>
<keyword evidence="2" id="KW-0378">Hydrolase</keyword>
<keyword evidence="1" id="KW-0547">Nucleotide-binding</keyword>
<dbReference type="InterPro" id="IPR014001">
    <property type="entry name" value="Helicase_ATP-bd"/>
</dbReference>
<reference evidence="7" key="1">
    <citation type="submission" date="2018-02" db="EMBL/GenBank/DDBJ databases">
        <authorList>
            <person name="Cohen D.B."/>
            <person name="Kent A.D."/>
        </authorList>
    </citation>
    <scope>NUCLEOTIDE SEQUENCE</scope>
</reference>